<evidence type="ECO:0000256" key="1">
    <source>
        <dbReference type="SAM" id="MobiDB-lite"/>
    </source>
</evidence>
<dbReference type="PANTHER" id="PTHR41386:SF1">
    <property type="entry name" value="MEMBRANE PROTEIN"/>
    <property type="match status" value="1"/>
</dbReference>
<proteinExistence type="predicted"/>
<sequence length="187" mass="21725">MSYKPNHHKLRRTRVSQEEYRLLQKLRERSPAQNPPKRPPTLGDRIADKVAATMGSWRFIILQSGVLTLWIILNVVAAVSHWDPYPFILLNLALSFQAAYAAPIIMMSQNRQADIDREEAKHDFEVNLKAELEIELLHDKMNLLREFEVVEICELLQQQAERLQRIEDHLNHSLTASARDELQGQPE</sequence>
<keyword evidence="2" id="KW-1133">Transmembrane helix</keyword>
<evidence type="ECO:0000256" key="2">
    <source>
        <dbReference type="SAM" id="Phobius"/>
    </source>
</evidence>
<feature type="transmembrane region" description="Helical" evidence="2">
    <location>
        <begin position="59"/>
        <end position="79"/>
    </location>
</feature>
<name>A0ABD4T7L0_9CYAN</name>
<dbReference type="PANTHER" id="PTHR41386">
    <property type="entry name" value="INTEGRAL MEMBRANE PROTEIN-RELATED"/>
    <property type="match status" value="1"/>
</dbReference>
<dbReference type="RefSeq" id="WP_166283262.1">
    <property type="nucleotide sequence ID" value="NZ_JTHE03000098.1"/>
</dbReference>
<dbReference type="Proteomes" id="UP000031561">
    <property type="component" value="Unassembled WGS sequence"/>
</dbReference>
<comment type="caution">
    <text evidence="3">The sequence shown here is derived from an EMBL/GenBank/DDBJ whole genome shotgun (WGS) entry which is preliminary data.</text>
</comment>
<accession>A0ABD4T7L0</accession>
<feature type="transmembrane region" description="Helical" evidence="2">
    <location>
        <begin position="85"/>
        <end position="107"/>
    </location>
</feature>
<feature type="region of interest" description="Disordered" evidence="1">
    <location>
        <begin position="25"/>
        <end position="44"/>
    </location>
</feature>
<keyword evidence="2" id="KW-0472">Membrane</keyword>
<protein>
    <submittedName>
        <fullName evidence="3">DUF1003 domain-containing protein</fullName>
    </submittedName>
</protein>
<reference evidence="3 4" key="1">
    <citation type="journal article" date="2015" name="Genome Announc.">
        <title>Draft Genome Sequence of Filamentous Marine Cyanobacterium Lyngbya confervoides Strain BDU141951.</title>
        <authorList>
            <person name="Chandrababunaidu M.M."/>
            <person name="Sen D."/>
            <person name="Tripathy S."/>
        </authorList>
    </citation>
    <scope>NUCLEOTIDE SEQUENCE [LARGE SCALE GENOMIC DNA]</scope>
    <source>
        <strain evidence="3 4">BDU141951</strain>
    </source>
</reference>
<evidence type="ECO:0000313" key="3">
    <source>
        <dbReference type="EMBL" id="MCM1984480.1"/>
    </source>
</evidence>
<dbReference type="AlphaFoldDB" id="A0ABD4T7L0"/>
<keyword evidence="4" id="KW-1185">Reference proteome</keyword>
<organism evidence="3 4">
    <name type="scientific">Lyngbya confervoides BDU141951</name>
    <dbReference type="NCBI Taxonomy" id="1574623"/>
    <lineage>
        <taxon>Bacteria</taxon>
        <taxon>Bacillati</taxon>
        <taxon>Cyanobacteriota</taxon>
        <taxon>Cyanophyceae</taxon>
        <taxon>Oscillatoriophycideae</taxon>
        <taxon>Oscillatoriales</taxon>
        <taxon>Microcoleaceae</taxon>
        <taxon>Lyngbya</taxon>
    </lineage>
</organism>
<evidence type="ECO:0000313" key="4">
    <source>
        <dbReference type="Proteomes" id="UP000031561"/>
    </source>
</evidence>
<dbReference type="InterPro" id="IPR010406">
    <property type="entry name" value="DUF1003"/>
</dbReference>
<gene>
    <name evidence="3" type="ORF">QQ91_0016780</name>
</gene>
<dbReference type="EMBL" id="JTHE03000098">
    <property type="protein sequence ID" value="MCM1984480.1"/>
    <property type="molecule type" value="Genomic_DNA"/>
</dbReference>
<dbReference type="Pfam" id="PF06210">
    <property type="entry name" value="DUF1003"/>
    <property type="match status" value="1"/>
</dbReference>
<keyword evidence="2" id="KW-0812">Transmembrane</keyword>